<accession>A0A427YHH9</accession>
<feature type="region of interest" description="Disordered" evidence="1">
    <location>
        <begin position="1"/>
        <end position="23"/>
    </location>
</feature>
<dbReference type="GO" id="GO:0005737">
    <property type="term" value="C:cytoplasm"/>
    <property type="evidence" value="ECO:0007669"/>
    <property type="project" value="TreeGrafter"/>
</dbReference>
<feature type="domain" description="FAD dependent oxidoreductase" evidence="2">
    <location>
        <begin position="80"/>
        <end position="484"/>
    </location>
</feature>
<dbReference type="Proteomes" id="UP000279259">
    <property type="component" value="Unassembled WGS sequence"/>
</dbReference>
<protein>
    <recommendedName>
        <fullName evidence="2">FAD dependent oxidoreductase domain-containing protein</fullName>
    </recommendedName>
</protein>
<organism evidence="3 4">
    <name type="scientific">Saitozyma podzolica</name>
    <dbReference type="NCBI Taxonomy" id="1890683"/>
    <lineage>
        <taxon>Eukaryota</taxon>
        <taxon>Fungi</taxon>
        <taxon>Dikarya</taxon>
        <taxon>Basidiomycota</taxon>
        <taxon>Agaricomycotina</taxon>
        <taxon>Tremellomycetes</taxon>
        <taxon>Tremellales</taxon>
        <taxon>Trimorphomycetaceae</taxon>
        <taxon>Saitozyma</taxon>
    </lineage>
</organism>
<reference evidence="3 4" key="1">
    <citation type="submission" date="2018-11" db="EMBL/GenBank/DDBJ databases">
        <title>Genome sequence of Saitozyma podzolica DSM 27192.</title>
        <authorList>
            <person name="Aliyu H."/>
            <person name="Gorte O."/>
            <person name="Ochsenreither K."/>
        </authorList>
    </citation>
    <scope>NUCLEOTIDE SEQUENCE [LARGE SCALE GENOMIC DNA]</scope>
    <source>
        <strain evidence="3 4">DSM 27192</strain>
    </source>
</reference>
<evidence type="ECO:0000256" key="1">
    <source>
        <dbReference type="SAM" id="MobiDB-lite"/>
    </source>
</evidence>
<dbReference type="AlphaFoldDB" id="A0A427YHH9"/>
<comment type="caution">
    <text evidence="3">The sequence shown here is derived from an EMBL/GenBank/DDBJ whole genome shotgun (WGS) entry which is preliminary data.</text>
</comment>
<evidence type="ECO:0000313" key="3">
    <source>
        <dbReference type="EMBL" id="RSH90384.1"/>
    </source>
</evidence>
<dbReference type="InterPro" id="IPR036188">
    <property type="entry name" value="FAD/NAD-bd_sf"/>
</dbReference>
<name>A0A427YHH9_9TREE</name>
<evidence type="ECO:0000313" key="4">
    <source>
        <dbReference type="Proteomes" id="UP000279259"/>
    </source>
</evidence>
<dbReference type="Gene3D" id="3.30.9.10">
    <property type="entry name" value="D-Amino Acid Oxidase, subunit A, domain 2"/>
    <property type="match status" value="1"/>
</dbReference>
<dbReference type="InterPro" id="IPR006076">
    <property type="entry name" value="FAD-dep_OxRdtase"/>
</dbReference>
<gene>
    <name evidence="3" type="ORF">EHS25_000989</name>
</gene>
<dbReference type="PANTHER" id="PTHR13847:SF260">
    <property type="entry name" value="FAD DEPENDENT OXIDOREDUCTASE DOMAIN-CONTAINING PROTEIN"/>
    <property type="match status" value="1"/>
</dbReference>
<dbReference type="Pfam" id="PF01266">
    <property type="entry name" value="DAO"/>
    <property type="match status" value="1"/>
</dbReference>
<dbReference type="STRING" id="1890683.A0A427YHH9"/>
<dbReference type="EMBL" id="RSCD01000010">
    <property type="protein sequence ID" value="RSH90384.1"/>
    <property type="molecule type" value="Genomic_DNA"/>
</dbReference>
<sequence length="526" mass="56254">MRTHTPDPQEVLPPVGDEATSVRAPQTAAGASAAEAASAEGRNIAMPLEEGMCLSYWLQGVRNNPLLDHRTTETLPAAADVVIIGSGITGTLCALELLQGPEKVSVVMLEARELCSGATGRNAGHCKPDRWRGFTKYSQAFGPEQALKASGRSSSHNLVGVTPIAPFGFGRTKMELIERSQILANEQETWEALVAYVRKHQVDCDLWVGKTLDVLRTEEVAEAAARTMSDFKAAGGDAEGIEITIDPTEAERTSRIKGARAVYAWDASTLYPWKLVAHVIQQALDLGLNLQTWTPATGVTGSGGDWLVHTERGSIAAPTVIHATNAYAPALLPEVTGAIRPTPHMCNKVVPPSSFSGSKAIQNSYAVIYPTGLYSINPRAVGDGVILFGGSAPNQHKLLEYVAHDPARRTDDSLVNFEPVTQAVRDLGKNGFGWDREAPGSVARYDYSWSGIIGRSADQVPFIGAVPGKSGQWLCAGHNGHGMARIFTAAPGLVKLIRGASWAETGLPECFQVTEGRLDKLASKCW</sequence>
<dbReference type="Gene3D" id="3.50.50.60">
    <property type="entry name" value="FAD/NAD(P)-binding domain"/>
    <property type="match status" value="2"/>
</dbReference>
<evidence type="ECO:0000259" key="2">
    <source>
        <dbReference type="Pfam" id="PF01266"/>
    </source>
</evidence>
<dbReference type="OrthoDB" id="429143at2759"/>
<proteinExistence type="predicted"/>
<dbReference type="PANTHER" id="PTHR13847">
    <property type="entry name" value="SARCOSINE DEHYDROGENASE-RELATED"/>
    <property type="match status" value="1"/>
</dbReference>
<dbReference type="SUPFAM" id="SSF51905">
    <property type="entry name" value="FAD/NAD(P)-binding domain"/>
    <property type="match status" value="1"/>
</dbReference>
<keyword evidence="4" id="KW-1185">Reference proteome</keyword>